<feature type="domain" description="PLD phosphodiesterase" evidence="4">
    <location>
        <begin position="460"/>
        <end position="487"/>
    </location>
</feature>
<dbReference type="Proteomes" id="UP000243250">
    <property type="component" value="Unassembled WGS sequence"/>
</dbReference>
<evidence type="ECO:0000256" key="3">
    <source>
        <dbReference type="ARBA" id="ARBA00023098"/>
    </source>
</evidence>
<dbReference type="GO" id="GO:0016042">
    <property type="term" value="P:lipid catabolic process"/>
    <property type="evidence" value="ECO:0007669"/>
    <property type="project" value="UniProtKB-KW"/>
</dbReference>
<dbReference type="RefSeq" id="WP_089878716.1">
    <property type="nucleotide sequence ID" value="NZ_FOYS01000002.1"/>
</dbReference>
<dbReference type="SMART" id="SM00155">
    <property type="entry name" value="PLDc"/>
    <property type="match status" value="2"/>
</dbReference>
<dbReference type="InterPro" id="IPR025202">
    <property type="entry name" value="PLD-like_dom"/>
</dbReference>
<name>A0A1I6GTN2_9EURY</name>
<dbReference type="STRING" id="555875.SAMN04488124_1522"/>
<dbReference type="Pfam" id="PF13091">
    <property type="entry name" value="PLDc_2"/>
    <property type="match status" value="2"/>
</dbReference>
<accession>A0A1I6GTN2</accession>
<dbReference type="InterPro" id="IPR001736">
    <property type="entry name" value="PLipase_D/transphosphatidylase"/>
</dbReference>
<dbReference type="CDD" id="cd09128">
    <property type="entry name" value="PLDc_unchar1_2"/>
    <property type="match status" value="1"/>
</dbReference>
<dbReference type="PANTHER" id="PTHR43856:SF1">
    <property type="entry name" value="MITOCHONDRIAL CARDIOLIPIN HYDROLASE"/>
    <property type="match status" value="1"/>
</dbReference>
<dbReference type="PROSITE" id="PS50035">
    <property type="entry name" value="PLD"/>
    <property type="match status" value="1"/>
</dbReference>
<evidence type="ECO:0000256" key="2">
    <source>
        <dbReference type="ARBA" id="ARBA00022963"/>
    </source>
</evidence>
<dbReference type="SUPFAM" id="SSF56024">
    <property type="entry name" value="Phospholipase D/nuclease"/>
    <property type="match status" value="2"/>
</dbReference>
<keyword evidence="3" id="KW-0443">Lipid metabolism</keyword>
<reference evidence="6" key="1">
    <citation type="submission" date="2016-10" db="EMBL/GenBank/DDBJ databases">
        <authorList>
            <person name="Varghese N."/>
            <person name="Submissions S."/>
        </authorList>
    </citation>
    <scope>NUCLEOTIDE SEQUENCE [LARGE SCALE GENOMIC DNA]</scope>
    <source>
        <strain evidence="6">CGMCC 1.8711</strain>
    </source>
</reference>
<evidence type="ECO:0000259" key="4">
    <source>
        <dbReference type="PROSITE" id="PS50035"/>
    </source>
</evidence>
<dbReference type="Gene3D" id="3.30.870.10">
    <property type="entry name" value="Endonuclease Chain A"/>
    <property type="match status" value="2"/>
</dbReference>
<dbReference type="InterPro" id="IPR051406">
    <property type="entry name" value="PLD_domain"/>
</dbReference>
<dbReference type="AlphaFoldDB" id="A0A1I6GTN2"/>
<evidence type="ECO:0000256" key="1">
    <source>
        <dbReference type="ARBA" id="ARBA00022801"/>
    </source>
</evidence>
<keyword evidence="1" id="KW-0378">Hydrolase</keyword>
<gene>
    <name evidence="5" type="ORF">SAMN04488124_1522</name>
</gene>
<organism evidence="5 6">
    <name type="scientific">Halogeometricum limi</name>
    <dbReference type="NCBI Taxonomy" id="555875"/>
    <lineage>
        <taxon>Archaea</taxon>
        <taxon>Methanobacteriati</taxon>
        <taxon>Methanobacteriota</taxon>
        <taxon>Stenosarchaea group</taxon>
        <taxon>Halobacteria</taxon>
        <taxon>Halobacteriales</taxon>
        <taxon>Haloferacaceae</taxon>
        <taxon>Halogeometricum</taxon>
    </lineage>
</organism>
<protein>
    <submittedName>
        <fullName evidence="5">Phosphatidylserine/phosphatidylglycerophosphate/cardiolipin synthase</fullName>
    </submittedName>
</protein>
<evidence type="ECO:0000313" key="5">
    <source>
        <dbReference type="EMBL" id="SFR45595.1"/>
    </source>
</evidence>
<sequence>MPTVSGALRALFVCVLLVQACSAVGAAGVVDAAGAVGAANAPAATPPANEASTTSSARIVGVYPNPVAREDVGEFVVVRVDGAANLTLSDGEDTFSLPTASGRVVLSSDPAATRNATTLPVFRADLSLSNAGERLVLARNGTVVHDVRYEDAPEGERLNVSTGRWTPLGLRLREAVATGPADATAFVLPDAPGVPVETLRSADDRLLLAGYTFSSDRVADALVAAHRRGVRVRVLVEGSPVGGASTRQAEMLDRLVDEGIPVAVVAGPRARFSYHHAKYAVADDSAVVLTENWKPSGTGGRDSRGWGVRVDSARTADELASMFAADASGRGVVRWESYRTGREFVADAPPDATYPERFAPESVRATEVRVLTTPGNAGEEVIRRVDGAEERIAVVTPRIDPDGRFFAALVRAAERGVEVHLLLSNAWYDEESNRAVVARARELNESGLPIRSRIARPSGDFGKVHAKGAVVDGEYAVVGSLNWNDHAATENREVVLELAGEEPAAYYLRVFDADWRAAGGEGREETPWLLVAGALASATLAGVVLKKVVRFEG</sequence>
<dbReference type="GO" id="GO:0016891">
    <property type="term" value="F:RNA endonuclease activity producing 5'-phosphomonoesters, hydrolytic mechanism"/>
    <property type="evidence" value="ECO:0007669"/>
    <property type="project" value="TreeGrafter"/>
</dbReference>
<dbReference type="PANTHER" id="PTHR43856">
    <property type="entry name" value="CARDIOLIPIN HYDROLASE"/>
    <property type="match status" value="1"/>
</dbReference>
<proteinExistence type="predicted"/>
<dbReference type="OrthoDB" id="31343at2157"/>
<evidence type="ECO:0000313" key="6">
    <source>
        <dbReference type="Proteomes" id="UP000243250"/>
    </source>
</evidence>
<dbReference type="EMBL" id="FOYS01000002">
    <property type="protein sequence ID" value="SFR45595.1"/>
    <property type="molecule type" value="Genomic_DNA"/>
</dbReference>
<keyword evidence="6" id="KW-1185">Reference proteome</keyword>
<keyword evidence="2" id="KW-0442">Lipid degradation</keyword>